<comment type="caution">
    <text evidence="4">The sequence shown here is derived from an EMBL/GenBank/DDBJ whole genome shotgun (WGS) entry which is preliminary data.</text>
</comment>
<dbReference type="InterPro" id="IPR009297">
    <property type="entry name" value="DUF952"/>
</dbReference>
<dbReference type="Pfam" id="PF01263">
    <property type="entry name" value="Aldose_epim"/>
    <property type="match status" value="1"/>
</dbReference>
<dbReference type="NCBIfam" id="NF008277">
    <property type="entry name" value="PRK11055.1"/>
    <property type="match status" value="1"/>
</dbReference>
<comment type="similarity">
    <text evidence="1">Belongs to the aldose epimerase family.</text>
</comment>
<dbReference type="RefSeq" id="WP_345202248.1">
    <property type="nucleotide sequence ID" value="NZ_BAABGM010000003.1"/>
</dbReference>
<dbReference type="Gene3D" id="3.20.170.20">
    <property type="entry name" value="Protein of unknown function DUF952"/>
    <property type="match status" value="1"/>
</dbReference>
<dbReference type="EMBL" id="BAABGM010000003">
    <property type="protein sequence ID" value="GAA4399418.1"/>
    <property type="molecule type" value="Genomic_DNA"/>
</dbReference>
<evidence type="ECO:0000256" key="1">
    <source>
        <dbReference type="ARBA" id="ARBA00006206"/>
    </source>
</evidence>
<evidence type="ECO:0000256" key="2">
    <source>
        <dbReference type="ARBA" id="ARBA00023235"/>
    </source>
</evidence>
<gene>
    <name evidence="4" type="ORF">GCM10023168_06720</name>
</gene>
<dbReference type="InterPro" id="IPR014718">
    <property type="entry name" value="GH-type_carb-bd"/>
</dbReference>
<accession>A0ABP8K1T0</accession>
<evidence type="ECO:0000313" key="4">
    <source>
        <dbReference type="EMBL" id="GAA4399418.1"/>
    </source>
</evidence>
<evidence type="ECO:0000313" key="5">
    <source>
        <dbReference type="Proteomes" id="UP001500945"/>
    </source>
</evidence>
<dbReference type="InterPro" id="IPR047215">
    <property type="entry name" value="Galactose_mutarotase-like"/>
</dbReference>
<evidence type="ECO:0000256" key="3">
    <source>
        <dbReference type="ARBA" id="ARBA00023277"/>
    </source>
</evidence>
<keyword evidence="3" id="KW-0119">Carbohydrate metabolism</keyword>
<dbReference type="CDD" id="cd09019">
    <property type="entry name" value="galactose_mutarotase_like"/>
    <property type="match status" value="1"/>
</dbReference>
<dbReference type="SUPFAM" id="SSF56399">
    <property type="entry name" value="ADP-ribosylation"/>
    <property type="match status" value="1"/>
</dbReference>
<keyword evidence="2" id="KW-0413">Isomerase</keyword>
<organism evidence="4 5">
    <name type="scientific">Fodinibacter luteus</name>
    <dbReference type="NCBI Taxonomy" id="552064"/>
    <lineage>
        <taxon>Bacteria</taxon>
        <taxon>Bacillati</taxon>
        <taxon>Actinomycetota</taxon>
        <taxon>Actinomycetes</taxon>
        <taxon>Micrococcales</taxon>
        <taxon>Intrasporangiaceae</taxon>
        <taxon>Fodinibacter (ex Wang et al. 2009)</taxon>
    </lineage>
</organism>
<keyword evidence="5" id="KW-1185">Reference proteome</keyword>
<dbReference type="SUPFAM" id="SSF74650">
    <property type="entry name" value="Galactose mutarotase-like"/>
    <property type="match status" value="1"/>
</dbReference>
<sequence length="457" mass="48845">MTTSRRTAPRPAGTAPIHHLAEPHAWHEALRTGEYRWSTLGRSLDDEGFVHCSSAAQLAGVLGRYYADHDRDLVLLTIDPARLTAPLEWEAADPGTGEEFPHVYGPITPDAVVATRVLRPPHAAPPESITLRANGIELEVVTAGAAVRRLRIGPPETAVDVVLGHADPMTYRFAGGYLGAVVGRVANRLAGGRFTVDGADHAVATNEHGTILHGGFEGFDRMPWGVESVGSSHVRLALTSPDGDNGFPGRVDVTVAYTVSPGEVRIEYTARSDRPTPFNVTNHAYVNLDGEGSGPVDDHVLEVTASAFTPVGADLLPTGEVRPVDGTPFDLRTPRRIGDLLAVDDEQLRHGRGLDHNLVLDGDGDGLRLAARLRGASGRVLEVHTDRPGLQVYTGAHFDGTTTGLSGGTYGPRAGIALETQAFPDAPNHLAFPDITLRPEVPFRSTTVWRLRTDRGG</sequence>
<dbReference type="Pfam" id="PF06108">
    <property type="entry name" value="DUF952"/>
    <property type="match status" value="1"/>
</dbReference>
<dbReference type="PANTHER" id="PTHR10091:SF0">
    <property type="entry name" value="GALACTOSE MUTAROTASE"/>
    <property type="match status" value="1"/>
</dbReference>
<name>A0ABP8K1T0_9MICO</name>
<dbReference type="InterPro" id="IPR011013">
    <property type="entry name" value="Gal_mutarotase_sf_dom"/>
</dbReference>
<dbReference type="InterPro" id="IPR008183">
    <property type="entry name" value="Aldose_1/G6P_1-epimerase"/>
</dbReference>
<dbReference type="Proteomes" id="UP001500945">
    <property type="component" value="Unassembled WGS sequence"/>
</dbReference>
<dbReference type="PANTHER" id="PTHR10091">
    <property type="entry name" value="ALDOSE-1-EPIMERASE"/>
    <property type="match status" value="1"/>
</dbReference>
<proteinExistence type="inferred from homology"/>
<evidence type="ECO:0008006" key="6">
    <source>
        <dbReference type="Google" id="ProtNLM"/>
    </source>
</evidence>
<dbReference type="Gene3D" id="2.70.98.10">
    <property type="match status" value="1"/>
</dbReference>
<reference evidence="5" key="1">
    <citation type="journal article" date="2019" name="Int. J. Syst. Evol. Microbiol.">
        <title>The Global Catalogue of Microorganisms (GCM) 10K type strain sequencing project: providing services to taxonomists for standard genome sequencing and annotation.</title>
        <authorList>
            <consortium name="The Broad Institute Genomics Platform"/>
            <consortium name="The Broad Institute Genome Sequencing Center for Infectious Disease"/>
            <person name="Wu L."/>
            <person name="Ma J."/>
        </authorList>
    </citation>
    <scope>NUCLEOTIDE SEQUENCE [LARGE SCALE GENOMIC DNA]</scope>
    <source>
        <strain evidence="5">JCM 17809</strain>
    </source>
</reference>
<protein>
    <recommendedName>
        <fullName evidence="6">Aldose 1-epimerase</fullName>
    </recommendedName>
</protein>